<feature type="coiled-coil region" evidence="1">
    <location>
        <begin position="21"/>
        <end position="55"/>
    </location>
</feature>
<dbReference type="InterPro" id="IPR008979">
    <property type="entry name" value="Galactose-bd-like_sf"/>
</dbReference>
<accession>A0A6G1ZHN9</accession>
<dbReference type="RefSeq" id="WP_010801537.1">
    <property type="nucleotide sequence ID" value="NZ_CAJSYT010000022.1"/>
</dbReference>
<dbReference type="EMBL" id="WKLP01000030">
    <property type="protein sequence ID" value="MRY13486.1"/>
    <property type="molecule type" value="Genomic_DNA"/>
</dbReference>
<keyword evidence="1" id="KW-0175">Coiled coil</keyword>
<comment type="caution">
    <text evidence="2">The sequence shown here is derived from an EMBL/GenBank/DDBJ whole genome shotgun (WGS) entry which is preliminary data.</text>
</comment>
<sequence>MRNFIFILLPIIIFSCGPSDREQLNEALKFAGENRSELEKVLKHYENDSLKLKAAKFLIENMPFYFSYESEQLNQYKNNLYKIAIENKCSDDEAIRIAQKRFGILSYSTFRKVYDAHIITADYLIKNIDLSFKVWKERPWGKYISFDDFCETILPYRIGDEPLEDWRETYYNRYQPLLDSSHTDNDPVKACKIIFDHIEQQTWVFNYKHQFPHLGATALLDNRFGTCDDRCDLSVYIMRALGISGGIDFILQHPDRMHKGHSWNYVTNTAGKHTEFALYDLRPGSKPDPGTEIKRGIIYRKCFSVQKSSLPIVYRNKPIPSTLSSVFMKNVSDLYFEDKANIIISNRNKKEKILYLSVFDNKNWIPVAWTEINNNKGVFTHLESGIAYMAGYYQNNVFVPASDPFIVGDNGKTHFLKADYEHRQNMTLTRKHSIPKWWFWYKKRTLNGKFQGANRIDFKDSVTLYTITHEATMNSYIINIRESGQFKYFRYLSGTDGCCNMAEVRFYTAKSDKPLEGEIIGTEGSFQNDPNRTKKAVFDNDPLTFYDAKEPNGAWAGLSLERPQKVTTIYYQFRNDDNNIRIGDTYELMYWSEAGEWKSAGKVIADKEQVTYNDIPSQTLYLLHNHSRGNEERIFTYENGTQIWW</sequence>
<dbReference type="PANTHER" id="PTHR35532:SF5">
    <property type="entry name" value="CARBOHYDRATE-BINDING DOMAIN-CONTAINING PROTEIN"/>
    <property type="match status" value="1"/>
</dbReference>
<dbReference type="InterPro" id="IPR038765">
    <property type="entry name" value="Papain-like_cys_pep_sf"/>
</dbReference>
<dbReference type="SUPFAM" id="SSF49785">
    <property type="entry name" value="Galactose-binding domain-like"/>
    <property type="match status" value="1"/>
</dbReference>
<dbReference type="SUPFAM" id="SSF54001">
    <property type="entry name" value="Cysteine proteinases"/>
    <property type="match status" value="1"/>
</dbReference>
<proteinExistence type="predicted"/>
<evidence type="ECO:0008006" key="3">
    <source>
        <dbReference type="Google" id="ProtNLM"/>
    </source>
</evidence>
<dbReference type="PANTHER" id="PTHR35532">
    <property type="entry name" value="SIMILAR TO POLYHYDROXYALKANOATE DEPOLYMERASE"/>
    <property type="match status" value="1"/>
</dbReference>
<dbReference type="AlphaFoldDB" id="A0A6G1ZHN9"/>
<dbReference type="Gene3D" id="2.60.120.260">
    <property type="entry name" value="Galactose-binding domain-like"/>
    <property type="match status" value="2"/>
</dbReference>
<name>A0A6G1ZHN9_9BACT</name>
<evidence type="ECO:0000313" key="2">
    <source>
        <dbReference type="EMBL" id="MRY13486.1"/>
    </source>
</evidence>
<protein>
    <recommendedName>
        <fullName evidence="3">Peptide-N(4)-(N-acetyl-beta-glucosaminyl)asparagine amidase</fullName>
    </recommendedName>
</protein>
<reference evidence="2" key="1">
    <citation type="journal article" date="2019" name="Nat. Med.">
        <title>A library of human gut bacterial isolates paired with longitudinal multiomics data enables mechanistic microbiome research.</title>
        <authorList>
            <person name="Poyet M."/>
            <person name="Groussin M."/>
            <person name="Gibbons S.M."/>
            <person name="Avila-Pacheco J."/>
            <person name="Jiang X."/>
            <person name="Kearney S.M."/>
            <person name="Perrotta A.R."/>
            <person name="Berdy B."/>
            <person name="Zhao S."/>
            <person name="Lieberman T.D."/>
            <person name="Swanson P.K."/>
            <person name="Smith M."/>
            <person name="Roesemann S."/>
            <person name="Alexander J.E."/>
            <person name="Rich S.A."/>
            <person name="Livny J."/>
            <person name="Vlamakis H."/>
            <person name="Clish C."/>
            <person name="Bullock K."/>
            <person name="Deik A."/>
            <person name="Scott J."/>
            <person name="Pierce K.A."/>
            <person name="Xavier R.J."/>
            <person name="Alm E.J."/>
        </authorList>
    </citation>
    <scope>NUCLEOTIDE SEQUENCE</scope>
    <source>
        <strain evidence="2">BIOML-A4</strain>
    </source>
</reference>
<organism evidence="2">
    <name type="scientific">Parabacteroides goldsteinii</name>
    <dbReference type="NCBI Taxonomy" id="328812"/>
    <lineage>
        <taxon>Bacteria</taxon>
        <taxon>Pseudomonadati</taxon>
        <taxon>Bacteroidota</taxon>
        <taxon>Bacteroidia</taxon>
        <taxon>Bacteroidales</taxon>
        <taxon>Tannerellaceae</taxon>
        <taxon>Parabacteroides</taxon>
    </lineage>
</organism>
<dbReference type="PROSITE" id="PS51257">
    <property type="entry name" value="PROKAR_LIPOPROTEIN"/>
    <property type="match status" value="1"/>
</dbReference>
<evidence type="ECO:0000256" key="1">
    <source>
        <dbReference type="SAM" id="Coils"/>
    </source>
</evidence>
<gene>
    <name evidence="2" type="ORF">GKE01_18755</name>
</gene>